<keyword evidence="2" id="KW-1185">Reference proteome</keyword>
<protein>
    <submittedName>
        <fullName evidence="1">Uncharacterized protein</fullName>
    </submittedName>
</protein>
<dbReference type="EMBL" id="JABRWO010000010">
    <property type="protein sequence ID" value="MBA2116618.1"/>
    <property type="molecule type" value="Genomic_DNA"/>
</dbReference>
<organism evidence="1 2">
    <name type="scientific">Bremerella alba</name>
    <dbReference type="NCBI Taxonomy" id="980252"/>
    <lineage>
        <taxon>Bacteria</taxon>
        <taxon>Pseudomonadati</taxon>
        <taxon>Planctomycetota</taxon>
        <taxon>Planctomycetia</taxon>
        <taxon>Pirellulales</taxon>
        <taxon>Pirellulaceae</taxon>
        <taxon>Bremerella</taxon>
    </lineage>
</organism>
<name>A0A7V9A8T3_9BACT</name>
<dbReference type="Proteomes" id="UP000551616">
    <property type="component" value="Unassembled WGS sequence"/>
</dbReference>
<gene>
    <name evidence="1" type="ORF">HOV93_38100</name>
</gene>
<sequence length="75" mass="8232">MNQTAQCSAGKWISVSAPGGMARQVFVDVFDATEHAWKRAGTFADRASAEKKMMKLKVQGMLSRIVSHNFCPTGR</sequence>
<proteinExistence type="predicted"/>
<evidence type="ECO:0000313" key="1">
    <source>
        <dbReference type="EMBL" id="MBA2116618.1"/>
    </source>
</evidence>
<comment type="caution">
    <text evidence="1">The sequence shown here is derived from an EMBL/GenBank/DDBJ whole genome shotgun (WGS) entry which is preliminary data.</text>
</comment>
<accession>A0A7V9A8T3</accession>
<dbReference type="AlphaFoldDB" id="A0A7V9A8T3"/>
<reference evidence="1 2" key="1">
    <citation type="submission" date="2020-05" db="EMBL/GenBank/DDBJ databases">
        <title>Bremerella alba sp. nov., a novel planctomycete isolated from the surface of the macroalga Fucus spiralis.</title>
        <authorList>
            <person name="Godinho O."/>
            <person name="Botelho R."/>
            <person name="Albuquerque L."/>
            <person name="Wiegand S."/>
            <person name="Da Costa M.S."/>
            <person name="Lobo-Da-Cunha A."/>
            <person name="Jogler C."/>
            <person name="Lage O.M."/>
        </authorList>
    </citation>
    <scope>NUCLEOTIDE SEQUENCE [LARGE SCALE GENOMIC DNA]</scope>
    <source>
        <strain evidence="1 2">FF15</strain>
    </source>
</reference>
<dbReference type="RefSeq" id="WP_207398014.1">
    <property type="nucleotide sequence ID" value="NZ_JABRWO010000010.1"/>
</dbReference>
<evidence type="ECO:0000313" key="2">
    <source>
        <dbReference type="Proteomes" id="UP000551616"/>
    </source>
</evidence>